<dbReference type="Pfam" id="PF17921">
    <property type="entry name" value="Integrase_H2C2"/>
    <property type="match status" value="1"/>
</dbReference>
<dbReference type="EMBL" id="HBUF01289050">
    <property type="protein sequence ID" value="CAG6688849.1"/>
    <property type="molecule type" value="Transcribed_RNA"/>
</dbReference>
<dbReference type="InterPro" id="IPR008042">
    <property type="entry name" value="Retrotrans_Pao"/>
</dbReference>
<dbReference type="InterPro" id="IPR041588">
    <property type="entry name" value="Integrase_H2C2"/>
</dbReference>
<dbReference type="InterPro" id="IPR021109">
    <property type="entry name" value="Peptidase_aspartic_dom_sf"/>
</dbReference>
<dbReference type="Pfam" id="PF05380">
    <property type="entry name" value="Peptidase_A17"/>
    <property type="match status" value="1"/>
</dbReference>
<dbReference type="Pfam" id="PF18701">
    <property type="entry name" value="DUF5641"/>
    <property type="match status" value="1"/>
</dbReference>
<dbReference type="PANTHER" id="PTHR47331">
    <property type="entry name" value="PHD-TYPE DOMAIN-CONTAINING PROTEIN"/>
    <property type="match status" value="1"/>
</dbReference>
<dbReference type="InterPro" id="IPR001584">
    <property type="entry name" value="Integrase_cat-core"/>
</dbReference>
<dbReference type="InterPro" id="IPR005312">
    <property type="entry name" value="DUF1759"/>
</dbReference>
<dbReference type="SUPFAM" id="SSF53098">
    <property type="entry name" value="Ribonuclease H-like"/>
    <property type="match status" value="1"/>
</dbReference>
<dbReference type="InterPro" id="IPR036397">
    <property type="entry name" value="RNaseH_sf"/>
</dbReference>
<organism evidence="2">
    <name type="scientific">Cacopsylla melanoneura</name>
    <dbReference type="NCBI Taxonomy" id="428564"/>
    <lineage>
        <taxon>Eukaryota</taxon>
        <taxon>Metazoa</taxon>
        <taxon>Ecdysozoa</taxon>
        <taxon>Arthropoda</taxon>
        <taxon>Hexapoda</taxon>
        <taxon>Insecta</taxon>
        <taxon>Pterygota</taxon>
        <taxon>Neoptera</taxon>
        <taxon>Paraneoptera</taxon>
        <taxon>Hemiptera</taxon>
        <taxon>Sternorrhyncha</taxon>
        <taxon>Psylloidea</taxon>
        <taxon>Psyllidae</taxon>
        <taxon>Psyllinae</taxon>
        <taxon>Cacopsylla</taxon>
    </lineage>
</organism>
<reference evidence="2" key="1">
    <citation type="submission" date="2021-05" db="EMBL/GenBank/DDBJ databases">
        <authorList>
            <person name="Alioto T."/>
            <person name="Alioto T."/>
            <person name="Gomez Garrido J."/>
        </authorList>
    </citation>
    <scope>NUCLEOTIDE SEQUENCE</scope>
</reference>
<dbReference type="Gene3D" id="2.40.70.10">
    <property type="entry name" value="Acid Proteases"/>
    <property type="match status" value="1"/>
</dbReference>
<dbReference type="Gene3D" id="3.10.10.10">
    <property type="entry name" value="HIV Type 1 Reverse Transcriptase, subunit A, domain 1"/>
    <property type="match status" value="1"/>
</dbReference>
<dbReference type="PANTHER" id="PTHR47331:SF1">
    <property type="entry name" value="GAG-LIKE PROTEIN"/>
    <property type="match status" value="1"/>
</dbReference>
<accession>A0A8D8TJ91</accession>
<dbReference type="SUPFAM" id="SSF56672">
    <property type="entry name" value="DNA/RNA polymerases"/>
    <property type="match status" value="1"/>
</dbReference>
<evidence type="ECO:0000259" key="1">
    <source>
        <dbReference type="PROSITE" id="PS50994"/>
    </source>
</evidence>
<dbReference type="GO" id="GO:0003676">
    <property type="term" value="F:nucleic acid binding"/>
    <property type="evidence" value="ECO:0007669"/>
    <property type="project" value="InterPro"/>
</dbReference>
<evidence type="ECO:0000313" key="2">
    <source>
        <dbReference type="EMBL" id="CAG6688853.1"/>
    </source>
</evidence>
<dbReference type="InterPro" id="IPR012337">
    <property type="entry name" value="RNaseH-like_sf"/>
</dbReference>
<dbReference type="PROSITE" id="PS50994">
    <property type="entry name" value="INTEGRASE"/>
    <property type="match status" value="1"/>
</dbReference>
<feature type="domain" description="Integrase catalytic" evidence="1">
    <location>
        <begin position="1419"/>
        <end position="1623"/>
    </location>
</feature>
<dbReference type="InterPro" id="IPR043502">
    <property type="entry name" value="DNA/RNA_pol_sf"/>
</dbReference>
<dbReference type="GO" id="GO:0071897">
    <property type="term" value="P:DNA biosynthetic process"/>
    <property type="evidence" value="ECO:0007669"/>
    <property type="project" value="UniProtKB-ARBA"/>
</dbReference>
<dbReference type="InterPro" id="IPR043128">
    <property type="entry name" value="Rev_trsase/Diguanyl_cyclase"/>
</dbReference>
<dbReference type="InterPro" id="IPR040676">
    <property type="entry name" value="DUF5641"/>
</dbReference>
<dbReference type="Pfam" id="PF03564">
    <property type="entry name" value="DUF1759"/>
    <property type="match status" value="1"/>
</dbReference>
<sequence length="1737" mass="195389">MATPENELKVLIAKRDAYFSIMNEAFDHAKKITKIDSAILSQFSKKIKCLDSIQSSYLDVIDKINMLQIQINPEHKPNFQMIDSFVTLHSYIKAKYEEVSDIVEKASGQASSSNNASSEVKVKLPALELPSFNGESFSDWVIFYESFKSMIHDRGDLSNAQKVQYLISKLSGRALSSCAGIPPTPENYEILFKHLVDKYNDKRSLSNSYLDTLFNFKPLRLESGNSLGMFTDKFCATVLALKALKIENLDDYVFVHLACSKLGPETVKTFEMSLKKDELPTFDKLMSFLQEQTKILNRVQPAYNSSSSTSGAKPKHSHSHIFVVNNNTSCVLCHNDHPVFKCSKFLKLSPQDRFSTIKQHALCVNCLNGSHKVFECQSKSSCQNCKIKHNTLLCFRSKEKSEGTKCGHKESKGLSVSHRSSSKECATDCPPSPSPHNSVSAVCSDSTHVPNSHSVGTTVLLSTVKVLIPDINGYYHPLRFILDSGSQSNLILESTCKKLGLSLNKDSTVSIKGIGMGSNPVHGQVKFTFTSRLDNRVKYSINALVVDKIVDMLPSQPVDMSGLNYLERLPLADDFMKPDVVSGILGAQIFPSLMLGDRVTCSTNNVVALNTMLGYVVMGQVPTLSVNETSSNTLCAFQDLPIDNLLKRFWEIETVATPDILNDDDKKCEGLYSSSVQRNDDGSYMVSLPFKSSPHELGNSFQLARNRFFSLEKKLVSNAEFRAGYDDVIKENLNEGYLVVAKDQSDHSGYFIPHFLVIRPDKASSKLRCVFDASMKSSSSKSLNDLLFSGPTLYTDLFVVLLNFRLFPIVMVADIRKMFLQIKLNPDDWKYQKILWRFHPQDQLLSYNLTTVTFGLTCSPFLALRTVKQLAQDEADNFPLAANKVKTDLYMDDLATSVLNTQEACVLFKQMVGLFKAGGFTLTKWASNSQQVLQEIPIEDRLSEIVQWDVDSSVKILGLQWSADADIFYFKINIDPKPCTKRNMLSLISRLFDPLGLLAPVILWAKQLIQQLWCLNLSWDETPPPHIVEDWDTFQSQLPMLSNLSFPRHLFVVENCTLQIFGFGDASIKGYGGVVYSRVVYPTGEIKVNLICAKSKVAPVKSQSIPRLELCAALLLSQLVQNVVSSYKLRFKIEKVLCFSDSTVVLSWIHASPHVWETFVANRVSKIQEIIDITAWWKISGTDNPADCLSRGLRPAEFCETSLWFQGPSWLYESESQWPVCPFVHEDDTIVPETESVILVQTANTSEHPLKATFLKCSSWNKLLRVVVYVLRFLKKLPRKQCIESSDLDLAELEIVKVIQNDHFSDDIHKLKNKVPCSKTLIQLSPFLDNGVIRVGGRLRNSELGYEQQHPVILPSKEQVVKLIVEHYHRFNLHTGPHLLLSILRRKFWILGGRNFVRHIVQSCNICFKLSPKSQNPFMSDLPKDRVLASCKAFLNIALDFMGPFQVSLSRRRGQKCEKAYICIFVCLATKAIHLEVASDLSTPTFLDAFKRFLARRGPCHSVLSDHGTNFVGAKNALDELYALLQSNEYKKSFGDELTSHRIAWRFSPPTGAHFNGIAEANVKAVKTHFYRCVGTQILSLSEIFTISTQIECLLNTRPLCQLSSDPSEPSVLTPAHFLTQIPLETLPASVVLDENPNRLTRHKLLDQIVQTFWKRWSLEYLHDLQLRAKWNTSSTPLAPGQVVLIKQDNVPPLHWSLARIIETYPGADGIARVALVKTQKGELKRPVNKLCPLPSQ</sequence>
<name>A0A8D8TJ91_9HEMI</name>
<dbReference type="EMBL" id="HBUF01289051">
    <property type="protein sequence ID" value="CAG6688853.1"/>
    <property type="molecule type" value="Transcribed_RNA"/>
</dbReference>
<dbReference type="GO" id="GO:0042575">
    <property type="term" value="C:DNA polymerase complex"/>
    <property type="evidence" value="ECO:0007669"/>
    <property type="project" value="UniProtKB-ARBA"/>
</dbReference>
<dbReference type="Gene3D" id="1.10.340.70">
    <property type="match status" value="1"/>
</dbReference>
<protein>
    <recommendedName>
        <fullName evidence="1">Integrase catalytic domain-containing protein</fullName>
    </recommendedName>
</protein>
<dbReference type="Gene3D" id="3.30.420.10">
    <property type="entry name" value="Ribonuclease H-like superfamily/Ribonuclease H"/>
    <property type="match status" value="1"/>
</dbReference>
<dbReference type="GO" id="GO:0015074">
    <property type="term" value="P:DNA integration"/>
    <property type="evidence" value="ECO:0007669"/>
    <property type="project" value="InterPro"/>
</dbReference>
<dbReference type="Gene3D" id="3.30.70.270">
    <property type="match status" value="1"/>
</dbReference>
<proteinExistence type="predicted"/>
<dbReference type="EMBL" id="HBUF01289049">
    <property type="protein sequence ID" value="CAG6688845.1"/>
    <property type="molecule type" value="Transcribed_RNA"/>
</dbReference>